<evidence type="ECO:0000256" key="1">
    <source>
        <dbReference type="SAM" id="MobiDB-lite"/>
    </source>
</evidence>
<gene>
    <name evidence="2" type="ORF">PRUPE_4G229100</name>
</gene>
<organism evidence="2 3">
    <name type="scientific">Prunus persica</name>
    <name type="common">Peach</name>
    <name type="synonym">Amygdalus persica</name>
    <dbReference type="NCBI Taxonomy" id="3760"/>
    <lineage>
        <taxon>Eukaryota</taxon>
        <taxon>Viridiplantae</taxon>
        <taxon>Streptophyta</taxon>
        <taxon>Embryophyta</taxon>
        <taxon>Tracheophyta</taxon>
        <taxon>Spermatophyta</taxon>
        <taxon>Magnoliopsida</taxon>
        <taxon>eudicotyledons</taxon>
        <taxon>Gunneridae</taxon>
        <taxon>Pentapetalae</taxon>
        <taxon>rosids</taxon>
        <taxon>fabids</taxon>
        <taxon>Rosales</taxon>
        <taxon>Rosaceae</taxon>
        <taxon>Amygdaloideae</taxon>
        <taxon>Amygdaleae</taxon>
        <taxon>Prunus</taxon>
    </lineage>
</organism>
<protein>
    <submittedName>
        <fullName evidence="2">Uncharacterized protein</fullName>
    </submittedName>
</protein>
<evidence type="ECO:0000313" key="3">
    <source>
        <dbReference type="Proteomes" id="UP000006882"/>
    </source>
</evidence>
<reference evidence="2 3" key="1">
    <citation type="journal article" date="2013" name="Nat. Genet.">
        <title>The high-quality draft genome of peach (Prunus persica) identifies unique patterns of genetic diversity, domestication and genome evolution.</title>
        <authorList>
            <consortium name="International Peach Genome Initiative"/>
            <person name="Verde I."/>
            <person name="Abbott A.G."/>
            <person name="Scalabrin S."/>
            <person name="Jung S."/>
            <person name="Shu S."/>
            <person name="Marroni F."/>
            <person name="Zhebentyayeva T."/>
            <person name="Dettori M.T."/>
            <person name="Grimwood J."/>
            <person name="Cattonaro F."/>
            <person name="Zuccolo A."/>
            <person name="Rossini L."/>
            <person name="Jenkins J."/>
            <person name="Vendramin E."/>
            <person name="Meisel L.A."/>
            <person name="Decroocq V."/>
            <person name="Sosinski B."/>
            <person name="Prochnik S."/>
            <person name="Mitros T."/>
            <person name="Policriti A."/>
            <person name="Cipriani G."/>
            <person name="Dondini L."/>
            <person name="Ficklin S."/>
            <person name="Goodstein D.M."/>
            <person name="Xuan P."/>
            <person name="Del Fabbro C."/>
            <person name="Aramini V."/>
            <person name="Copetti D."/>
            <person name="Gonzalez S."/>
            <person name="Horner D.S."/>
            <person name="Falchi R."/>
            <person name="Lucas S."/>
            <person name="Mica E."/>
            <person name="Maldonado J."/>
            <person name="Lazzari B."/>
            <person name="Bielenberg D."/>
            <person name="Pirona R."/>
            <person name="Miculan M."/>
            <person name="Barakat A."/>
            <person name="Testolin R."/>
            <person name="Stella A."/>
            <person name="Tartarini S."/>
            <person name="Tonutti P."/>
            <person name="Arus P."/>
            <person name="Orellana A."/>
            <person name="Wells C."/>
            <person name="Main D."/>
            <person name="Vizzotto G."/>
            <person name="Silva H."/>
            <person name="Salamini F."/>
            <person name="Schmutz J."/>
            <person name="Morgante M."/>
            <person name="Rokhsar D.S."/>
        </authorList>
    </citation>
    <scope>NUCLEOTIDE SEQUENCE [LARGE SCALE GENOMIC DNA]</scope>
    <source>
        <strain evidence="3">cv. Nemared</strain>
    </source>
</reference>
<dbReference type="AlphaFoldDB" id="A0A251PPQ5"/>
<name>A0A251PPQ5_PRUPE</name>
<dbReference type="Gramene" id="ONI13544">
    <property type="protein sequence ID" value="ONI13544"/>
    <property type="gene ID" value="PRUPE_4G229100"/>
</dbReference>
<proteinExistence type="predicted"/>
<feature type="region of interest" description="Disordered" evidence="1">
    <location>
        <begin position="1"/>
        <end position="21"/>
    </location>
</feature>
<accession>A0A251PPQ5</accession>
<sequence>MIRTRRNPPICPQRNPSLQNPSSIIDHQVMQGLIMGILLVVDRHHQLEKIKCCEQQKRHAWGGNQQRNLMPP</sequence>
<dbReference type="Proteomes" id="UP000006882">
    <property type="component" value="Chromosome G4"/>
</dbReference>
<evidence type="ECO:0000313" key="2">
    <source>
        <dbReference type="EMBL" id="ONI13544.1"/>
    </source>
</evidence>
<dbReference type="EMBL" id="CM007654">
    <property type="protein sequence ID" value="ONI13544.1"/>
    <property type="molecule type" value="Genomic_DNA"/>
</dbReference>
<keyword evidence="3" id="KW-1185">Reference proteome</keyword>